<dbReference type="AlphaFoldDB" id="A0A8J2X0D8"/>
<keyword evidence="2" id="KW-1133">Transmembrane helix</keyword>
<feature type="non-terminal residue" evidence="3">
    <location>
        <position position="1"/>
    </location>
</feature>
<keyword evidence="2" id="KW-0472">Membrane</keyword>
<comment type="caution">
    <text evidence="3">The sequence shown here is derived from an EMBL/GenBank/DDBJ whole genome shotgun (WGS) entry which is preliminary data.</text>
</comment>
<keyword evidence="2" id="KW-0812">Transmembrane</keyword>
<feature type="transmembrane region" description="Helical" evidence="2">
    <location>
        <begin position="173"/>
        <end position="204"/>
    </location>
</feature>
<evidence type="ECO:0000313" key="3">
    <source>
        <dbReference type="EMBL" id="CAH0375712.1"/>
    </source>
</evidence>
<evidence type="ECO:0000256" key="2">
    <source>
        <dbReference type="SAM" id="Phobius"/>
    </source>
</evidence>
<gene>
    <name evidence="3" type="ORF">PECAL_5P02500</name>
</gene>
<accession>A0A8J2X0D8</accession>
<evidence type="ECO:0000313" key="4">
    <source>
        <dbReference type="Proteomes" id="UP000789595"/>
    </source>
</evidence>
<feature type="transmembrane region" description="Helical" evidence="2">
    <location>
        <begin position="108"/>
        <end position="129"/>
    </location>
</feature>
<reference evidence="3" key="1">
    <citation type="submission" date="2021-11" db="EMBL/GenBank/DDBJ databases">
        <authorList>
            <consortium name="Genoscope - CEA"/>
            <person name="William W."/>
        </authorList>
    </citation>
    <scope>NUCLEOTIDE SEQUENCE</scope>
</reference>
<evidence type="ECO:0000256" key="1">
    <source>
        <dbReference type="SAM" id="Coils"/>
    </source>
</evidence>
<proteinExistence type="predicted"/>
<dbReference type="EMBL" id="CAKKNE010000005">
    <property type="protein sequence ID" value="CAH0375712.1"/>
    <property type="molecule type" value="Genomic_DNA"/>
</dbReference>
<protein>
    <submittedName>
        <fullName evidence="3">Uncharacterized protein</fullName>
    </submittedName>
</protein>
<name>A0A8J2X0D8_9STRA</name>
<keyword evidence="4" id="KW-1185">Reference proteome</keyword>
<sequence>EDESITFTHGLFGPASGPDQFRQMARNNSYARRRMSPASERRRTLLAGAGGVVQLRRLASGRCRVSRVGETRRAQYREERDAKRRERLERALDEARAASQGLGKNFWALYYSAWAIFLACLTSLAFCVWWRRYLTFGNRALLLVLGLATSYIGEQVEYGRPIFGYDLGNWIPGLLGVATWTGVLTCLFATFGCFSAPCTLGLFVSSLSFELWRRRTIDSRMGECEPDAEDELECVPYFILIIGFAVGHWWQGRVAEGAGLFALYAVAIWLASRRVGEG</sequence>
<keyword evidence="1" id="KW-0175">Coiled coil</keyword>
<feature type="coiled-coil region" evidence="1">
    <location>
        <begin position="78"/>
        <end position="105"/>
    </location>
</feature>
<dbReference type="Proteomes" id="UP000789595">
    <property type="component" value="Unassembled WGS sequence"/>
</dbReference>
<feature type="transmembrane region" description="Helical" evidence="2">
    <location>
        <begin position="136"/>
        <end position="153"/>
    </location>
</feature>
<organism evidence="3 4">
    <name type="scientific">Pelagomonas calceolata</name>
    <dbReference type="NCBI Taxonomy" id="35677"/>
    <lineage>
        <taxon>Eukaryota</taxon>
        <taxon>Sar</taxon>
        <taxon>Stramenopiles</taxon>
        <taxon>Ochrophyta</taxon>
        <taxon>Pelagophyceae</taxon>
        <taxon>Pelagomonadales</taxon>
        <taxon>Pelagomonadaceae</taxon>
        <taxon>Pelagomonas</taxon>
    </lineage>
</organism>